<dbReference type="AlphaFoldDB" id="A0A1R1XI06"/>
<accession>A0A1R1XI06</accession>
<evidence type="ECO:0000313" key="2">
    <source>
        <dbReference type="Proteomes" id="UP000187429"/>
    </source>
</evidence>
<feature type="non-terminal residue" evidence="1">
    <location>
        <position position="193"/>
    </location>
</feature>
<sequence length="193" mass="22120">MSQNEISDPSKAARDLIMAFLASGSLSGIIVEPFKPVEFKDHLESIGGTKIDDFTVSLLEPEYKETITKWKNVYGLKARKETSSKTITIHRVASVYPEEVAEILKKHGSKCRILNFEGVTIPTYLRFNSAPAILLDEREFNEWLKWAVEFDKLINKTKHDKYAVVKFGLKAYEGEMYDLDARKKIRARIECIE</sequence>
<organism evidence="1 2">
    <name type="scientific">Smittium culicis</name>
    <dbReference type="NCBI Taxonomy" id="133412"/>
    <lineage>
        <taxon>Eukaryota</taxon>
        <taxon>Fungi</taxon>
        <taxon>Fungi incertae sedis</taxon>
        <taxon>Zoopagomycota</taxon>
        <taxon>Kickxellomycotina</taxon>
        <taxon>Harpellomycetes</taxon>
        <taxon>Harpellales</taxon>
        <taxon>Legeriomycetaceae</taxon>
        <taxon>Smittium</taxon>
    </lineage>
</organism>
<keyword evidence="2" id="KW-1185">Reference proteome</keyword>
<dbReference type="EMBL" id="LSSM01004732">
    <property type="protein sequence ID" value="OMJ14236.1"/>
    <property type="molecule type" value="Genomic_DNA"/>
</dbReference>
<proteinExistence type="predicted"/>
<comment type="caution">
    <text evidence="1">The sequence shown here is derived from an EMBL/GenBank/DDBJ whole genome shotgun (WGS) entry which is preliminary data.</text>
</comment>
<evidence type="ECO:0000313" key="1">
    <source>
        <dbReference type="EMBL" id="OMJ14236.1"/>
    </source>
</evidence>
<dbReference type="Proteomes" id="UP000187429">
    <property type="component" value="Unassembled WGS sequence"/>
</dbReference>
<dbReference type="OrthoDB" id="10649732at2759"/>
<protein>
    <submittedName>
        <fullName evidence="1">Uncharacterized protein</fullName>
    </submittedName>
</protein>
<reference evidence="2" key="1">
    <citation type="submission" date="2017-01" db="EMBL/GenBank/DDBJ databases">
        <authorList>
            <person name="Wang Y."/>
            <person name="White M."/>
            <person name="Kvist S."/>
            <person name="Moncalvo J.-M."/>
        </authorList>
    </citation>
    <scope>NUCLEOTIDE SEQUENCE [LARGE SCALE GENOMIC DNA]</scope>
    <source>
        <strain evidence="2">ID-206-W2</strain>
    </source>
</reference>
<name>A0A1R1XI06_9FUNG</name>
<gene>
    <name evidence="1" type="ORF">AYI69_g8679</name>
</gene>